<name>A0A222FGA4_9GAMM</name>
<dbReference type="AlphaFoldDB" id="A0A222FGA4"/>
<keyword evidence="11" id="KW-1185">Reference proteome</keyword>
<dbReference type="GO" id="GO:0009102">
    <property type="term" value="P:biotin biosynthetic process"/>
    <property type="evidence" value="ECO:0007669"/>
    <property type="project" value="UniProtKB-UniRule"/>
</dbReference>
<sequence>MRMRTTASQVVWISAPTKLLPNSCNSSRSAPHSGLLAWPVRAPAMHASAHACCCRISSPMQTCCSIPCAGWNTTPCQTIKRSIGAVQTMRCSQADFTTSPSAAATLHLRGKISHAFCNAYNNWRRLLHMRDKRLVARQFSRAANSYDSAAEVQRYALEQLLDLIPTQARGHWLDIGCGTGSAVPLLLHRGAEHVTGVDMASGMLDYARQHHSQMAADWLLADADQVPLATHSASGILSSLMLQWSEDPTATLREWYRLLVPGGYLAVATLLPGTHEEIRSAWQAINQRPHVNRFCPQQTLREALSEAGFTLQTEHQQQYQQCFQDVTTLLRSLKAIGATNVNPGRASGLGGRQALRQLEQHYPSNSLGQYPLSYHIYWWLARKEK</sequence>
<dbReference type="GO" id="GO:0032259">
    <property type="term" value="P:methylation"/>
    <property type="evidence" value="ECO:0007669"/>
    <property type="project" value="UniProtKB-KW"/>
</dbReference>
<dbReference type="InterPro" id="IPR013216">
    <property type="entry name" value="Methyltransf_11"/>
</dbReference>
<evidence type="ECO:0000256" key="7">
    <source>
        <dbReference type="ARBA" id="ARBA00022756"/>
    </source>
</evidence>
<comment type="pathway">
    <text evidence="2 8">Cofactor biosynthesis; biotin biosynthesis.</text>
</comment>
<comment type="similarity">
    <text evidence="8">Belongs to the methyltransferase superfamily.</text>
</comment>
<dbReference type="HAMAP" id="MF_00835">
    <property type="entry name" value="BioC"/>
    <property type="match status" value="1"/>
</dbReference>
<proteinExistence type="inferred from homology"/>
<evidence type="ECO:0000313" key="11">
    <source>
        <dbReference type="Proteomes" id="UP000202440"/>
    </source>
</evidence>
<dbReference type="PANTHER" id="PTHR43861:SF1">
    <property type="entry name" value="TRANS-ACONITATE 2-METHYLTRANSFERASE"/>
    <property type="match status" value="1"/>
</dbReference>
<dbReference type="SUPFAM" id="SSF53335">
    <property type="entry name" value="S-adenosyl-L-methionine-dependent methyltransferases"/>
    <property type="match status" value="1"/>
</dbReference>
<dbReference type="UniPathway" id="UPA00078"/>
<evidence type="ECO:0000256" key="2">
    <source>
        <dbReference type="ARBA" id="ARBA00004746"/>
    </source>
</evidence>
<dbReference type="EC" id="2.1.1.197" evidence="3 8"/>
<feature type="domain" description="Methyltransferase type 11" evidence="9">
    <location>
        <begin position="173"/>
        <end position="266"/>
    </location>
</feature>
<dbReference type="EMBL" id="CP022530">
    <property type="protein sequence ID" value="ASP37233.1"/>
    <property type="molecule type" value="Genomic_DNA"/>
</dbReference>
<dbReference type="GO" id="GO:0102130">
    <property type="term" value="F:malonyl-CoA methyltransferase activity"/>
    <property type="evidence" value="ECO:0007669"/>
    <property type="project" value="UniProtKB-EC"/>
</dbReference>
<evidence type="ECO:0000256" key="3">
    <source>
        <dbReference type="ARBA" id="ARBA00012327"/>
    </source>
</evidence>
<keyword evidence="5 8" id="KW-0808">Transferase</keyword>
<dbReference type="NCBIfam" id="TIGR02072">
    <property type="entry name" value="BioC"/>
    <property type="match status" value="1"/>
</dbReference>
<dbReference type="GO" id="GO:0010340">
    <property type="term" value="F:carboxyl-O-methyltransferase activity"/>
    <property type="evidence" value="ECO:0007669"/>
    <property type="project" value="UniProtKB-UniRule"/>
</dbReference>
<evidence type="ECO:0000256" key="4">
    <source>
        <dbReference type="ARBA" id="ARBA00022603"/>
    </source>
</evidence>
<comment type="catalytic activity">
    <reaction evidence="1 8">
        <text>malonyl-[ACP] + S-adenosyl-L-methionine = malonyl-[ACP] methyl ester + S-adenosyl-L-homocysteine</text>
        <dbReference type="Rhea" id="RHEA:17105"/>
        <dbReference type="Rhea" id="RHEA-COMP:9623"/>
        <dbReference type="Rhea" id="RHEA-COMP:9954"/>
        <dbReference type="ChEBI" id="CHEBI:57856"/>
        <dbReference type="ChEBI" id="CHEBI:59789"/>
        <dbReference type="ChEBI" id="CHEBI:78449"/>
        <dbReference type="ChEBI" id="CHEBI:78845"/>
        <dbReference type="EC" id="2.1.1.197"/>
    </reaction>
</comment>
<dbReference type="Pfam" id="PF08241">
    <property type="entry name" value="Methyltransf_11"/>
    <property type="match status" value="1"/>
</dbReference>
<dbReference type="CDD" id="cd02440">
    <property type="entry name" value="AdoMet_MTases"/>
    <property type="match status" value="1"/>
</dbReference>
<keyword evidence="6 8" id="KW-0949">S-adenosyl-L-methionine</keyword>
<dbReference type="Gene3D" id="3.40.50.150">
    <property type="entry name" value="Vaccinia Virus protein VP39"/>
    <property type="match status" value="1"/>
</dbReference>
<dbReference type="Proteomes" id="UP000202440">
    <property type="component" value="Chromosome"/>
</dbReference>
<protein>
    <recommendedName>
        <fullName evidence="3 8">Malonyl-[acyl-carrier protein] O-methyltransferase</fullName>
        <shortName evidence="8">Malonyl-ACP O-methyltransferase</shortName>
        <ecNumber evidence="3 8">2.1.1.197</ecNumber>
    </recommendedName>
    <alternativeName>
        <fullName evidence="8">Biotin synthesis protein BioC</fullName>
    </alternativeName>
</protein>
<evidence type="ECO:0000313" key="10">
    <source>
        <dbReference type="EMBL" id="ASP37233.1"/>
    </source>
</evidence>
<dbReference type="InterPro" id="IPR029063">
    <property type="entry name" value="SAM-dependent_MTases_sf"/>
</dbReference>
<reference evidence="10 11" key="1">
    <citation type="submission" date="2017-07" db="EMBL/GenBank/DDBJ databases">
        <title>Annotated genome sequence of Bacterioplanes sanyensis isolated from Red Sea.</title>
        <authorList>
            <person name="Rehman Z.U."/>
        </authorList>
    </citation>
    <scope>NUCLEOTIDE SEQUENCE [LARGE SCALE GENOMIC DNA]</scope>
    <source>
        <strain evidence="10 11">NV9</strain>
    </source>
</reference>
<keyword evidence="7 8" id="KW-0093">Biotin biosynthesis</keyword>
<gene>
    <name evidence="8 10" type="primary">bioC</name>
    <name evidence="10" type="ORF">CHH28_00370</name>
</gene>
<dbReference type="GO" id="GO:0008757">
    <property type="term" value="F:S-adenosylmethionine-dependent methyltransferase activity"/>
    <property type="evidence" value="ECO:0007669"/>
    <property type="project" value="InterPro"/>
</dbReference>
<organism evidence="10 11">
    <name type="scientific">Bacterioplanes sanyensis</name>
    <dbReference type="NCBI Taxonomy" id="1249553"/>
    <lineage>
        <taxon>Bacteria</taxon>
        <taxon>Pseudomonadati</taxon>
        <taxon>Pseudomonadota</taxon>
        <taxon>Gammaproteobacteria</taxon>
        <taxon>Oceanospirillales</taxon>
        <taxon>Oceanospirillaceae</taxon>
        <taxon>Bacterioplanes</taxon>
    </lineage>
</organism>
<accession>A0A222FGA4</accession>
<evidence type="ECO:0000256" key="5">
    <source>
        <dbReference type="ARBA" id="ARBA00022679"/>
    </source>
</evidence>
<dbReference type="KEGG" id="bsan:CHH28_00370"/>
<evidence type="ECO:0000256" key="6">
    <source>
        <dbReference type="ARBA" id="ARBA00022691"/>
    </source>
</evidence>
<keyword evidence="4 8" id="KW-0489">Methyltransferase</keyword>
<dbReference type="InterPro" id="IPR011814">
    <property type="entry name" value="BioC"/>
</dbReference>
<evidence type="ECO:0000256" key="1">
    <source>
        <dbReference type="ARBA" id="ARBA00000852"/>
    </source>
</evidence>
<comment type="function">
    <text evidence="8">Converts the free carboxyl group of a malonyl-thioester to its methyl ester by transfer of a methyl group from S-adenosyl-L-methionine (SAM). It allows to synthesize pimeloyl-ACP via the fatty acid synthetic pathway.</text>
</comment>
<dbReference type="PANTHER" id="PTHR43861">
    <property type="entry name" value="TRANS-ACONITATE 2-METHYLTRANSFERASE-RELATED"/>
    <property type="match status" value="1"/>
</dbReference>
<evidence type="ECO:0000259" key="9">
    <source>
        <dbReference type="Pfam" id="PF08241"/>
    </source>
</evidence>
<evidence type="ECO:0000256" key="8">
    <source>
        <dbReference type="HAMAP-Rule" id="MF_00835"/>
    </source>
</evidence>